<evidence type="ECO:0000256" key="5">
    <source>
        <dbReference type="PROSITE-ProRule" id="PRU00070"/>
    </source>
</evidence>
<dbReference type="EMBL" id="BTSX01000006">
    <property type="protein sequence ID" value="GMT07684.1"/>
    <property type="molecule type" value="Genomic_DNA"/>
</dbReference>
<feature type="compositionally biased region" description="Basic residues" evidence="6">
    <location>
        <begin position="135"/>
        <end position="150"/>
    </location>
</feature>
<accession>A0AAV5UKZ6</accession>
<evidence type="ECO:0000259" key="7">
    <source>
        <dbReference type="PROSITE" id="PS50809"/>
    </source>
</evidence>
<dbReference type="Gene3D" id="4.10.1040.10">
    <property type="entry name" value="DM DNA-binding domain"/>
    <property type="match status" value="1"/>
</dbReference>
<evidence type="ECO:0000313" key="9">
    <source>
        <dbReference type="EMBL" id="GMT07684.1"/>
    </source>
</evidence>
<dbReference type="PANTHER" id="PTHR12322">
    <property type="entry name" value="DOUBLESEX AND MAB-3 RELATED TRANSCRIPTION FACTOR DMRT"/>
    <property type="match status" value="1"/>
</dbReference>
<dbReference type="GO" id="GO:0046872">
    <property type="term" value="F:metal ion binding"/>
    <property type="evidence" value="ECO:0007669"/>
    <property type="project" value="UniProtKB-KW"/>
</dbReference>
<feature type="non-terminal residue" evidence="9">
    <location>
        <position position="1"/>
    </location>
</feature>
<feature type="domain" description="DM" evidence="7">
    <location>
        <begin position="42"/>
        <end position="85"/>
    </location>
</feature>
<evidence type="ECO:0000256" key="1">
    <source>
        <dbReference type="ARBA" id="ARBA00022723"/>
    </source>
</evidence>
<dbReference type="Proteomes" id="UP001432027">
    <property type="component" value="Unassembled WGS sequence"/>
</dbReference>
<evidence type="ECO:0000256" key="2">
    <source>
        <dbReference type="ARBA" id="ARBA00022833"/>
    </source>
</evidence>
<dbReference type="GO" id="GO:0005634">
    <property type="term" value="C:nucleus"/>
    <property type="evidence" value="ECO:0007669"/>
    <property type="project" value="UniProtKB-SubCell"/>
</dbReference>
<reference evidence="9" key="1">
    <citation type="submission" date="2023-10" db="EMBL/GenBank/DDBJ databases">
        <title>Genome assembly of Pristionchus species.</title>
        <authorList>
            <person name="Yoshida K."/>
            <person name="Sommer R.J."/>
        </authorList>
    </citation>
    <scope>NUCLEOTIDE SEQUENCE</scope>
    <source>
        <strain evidence="9">RS0144</strain>
    </source>
</reference>
<organism evidence="9 10">
    <name type="scientific">Pristionchus entomophagus</name>
    <dbReference type="NCBI Taxonomy" id="358040"/>
    <lineage>
        <taxon>Eukaryota</taxon>
        <taxon>Metazoa</taxon>
        <taxon>Ecdysozoa</taxon>
        <taxon>Nematoda</taxon>
        <taxon>Chromadorea</taxon>
        <taxon>Rhabditida</taxon>
        <taxon>Rhabditina</taxon>
        <taxon>Diplogasteromorpha</taxon>
        <taxon>Diplogasteroidea</taxon>
        <taxon>Neodiplogasteridae</taxon>
        <taxon>Pristionchus</taxon>
    </lineage>
</organism>
<evidence type="ECO:0000313" key="8">
    <source>
        <dbReference type="EMBL" id="GMT07678.1"/>
    </source>
</evidence>
<dbReference type="SMART" id="SM00301">
    <property type="entry name" value="DM"/>
    <property type="match status" value="1"/>
</dbReference>
<protein>
    <recommendedName>
        <fullName evidence="7">DM domain-containing protein</fullName>
    </recommendedName>
</protein>
<proteinExistence type="predicted"/>
<evidence type="ECO:0000256" key="6">
    <source>
        <dbReference type="SAM" id="MobiDB-lite"/>
    </source>
</evidence>
<keyword evidence="10" id="KW-1185">Reference proteome</keyword>
<dbReference type="InterPro" id="IPR026607">
    <property type="entry name" value="DMRT"/>
</dbReference>
<dbReference type="SUPFAM" id="SSF82927">
    <property type="entry name" value="Cysteine-rich DNA binding domain, (DM domain)"/>
    <property type="match status" value="1"/>
</dbReference>
<keyword evidence="1 5" id="KW-0479">Metal-binding</keyword>
<evidence type="ECO:0000313" key="10">
    <source>
        <dbReference type="Proteomes" id="UP001432027"/>
    </source>
</evidence>
<dbReference type="PROSITE" id="PS40000">
    <property type="entry name" value="DM_1"/>
    <property type="match status" value="1"/>
</dbReference>
<dbReference type="GO" id="GO:0007548">
    <property type="term" value="P:sex differentiation"/>
    <property type="evidence" value="ECO:0007669"/>
    <property type="project" value="TreeGrafter"/>
</dbReference>
<dbReference type="GO" id="GO:0000978">
    <property type="term" value="F:RNA polymerase II cis-regulatory region sequence-specific DNA binding"/>
    <property type="evidence" value="ECO:0007669"/>
    <property type="project" value="TreeGrafter"/>
</dbReference>
<feature type="region of interest" description="Disordered" evidence="6">
    <location>
        <begin position="127"/>
        <end position="156"/>
    </location>
</feature>
<dbReference type="InterPro" id="IPR001275">
    <property type="entry name" value="DM_DNA-bd"/>
</dbReference>
<dbReference type="EMBL" id="BTSX01000006">
    <property type="protein sequence ID" value="GMT07678.1"/>
    <property type="molecule type" value="Genomic_DNA"/>
</dbReference>
<name>A0AAV5UKZ6_9BILA</name>
<dbReference type="AlphaFoldDB" id="A0AAV5UKZ6"/>
<comment type="subcellular location">
    <subcellularLocation>
        <location evidence="5">Nucleus</location>
    </subcellularLocation>
</comment>
<evidence type="ECO:0000256" key="3">
    <source>
        <dbReference type="ARBA" id="ARBA00023125"/>
    </source>
</evidence>
<dbReference type="GO" id="GO:0000981">
    <property type="term" value="F:DNA-binding transcription factor activity, RNA polymerase II-specific"/>
    <property type="evidence" value="ECO:0007669"/>
    <property type="project" value="TreeGrafter"/>
</dbReference>
<comment type="caution">
    <text evidence="9">The sequence shown here is derived from an EMBL/GenBank/DDBJ whole genome shotgun (WGS) entry which is preliminary data.</text>
</comment>
<keyword evidence="2 5" id="KW-0862">Zinc</keyword>
<dbReference type="InterPro" id="IPR036407">
    <property type="entry name" value="DM_DNA-bd_sf"/>
</dbReference>
<gene>
    <name evidence="8" type="ORF">PENTCL1PPCAC_29852</name>
    <name evidence="9" type="ORF">PENTCL1PPCAC_29858</name>
</gene>
<keyword evidence="4 5" id="KW-0539">Nucleus</keyword>
<sequence>FDSNTFSANTMIEQRNITNYGSERCQFGTTLTTPGLLRTLVCRKCEGHGQLVALRGHASLCPYKTCPCSECEYVMSMRANTIIRRYRNRTSDGELLIKPVRFRNGNIRLRVFPKNIDEKEAGCLPIPSHSSVSRSGRKKMSARVNGRKPSRLSPPNDIIYGEAGCRSLSLQHVNEEKSACSSTYASHTPQLDSRQSLGNMHWVPYYEQRVYNAPAQEFTSPSSQLQHNTPLIASLLASSSSEQLGQLSSGHLPTHSFITTPSECSSFSADSNLKSAYDDYSILSPEAKV</sequence>
<dbReference type="Pfam" id="PF00751">
    <property type="entry name" value="DM"/>
    <property type="match status" value="1"/>
</dbReference>
<dbReference type="PROSITE" id="PS50809">
    <property type="entry name" value="DM_2"/>
    <property type="match status" value="1"/>
</dbReference>
<evidence type="ECO:0000256" key="4">
    <source>
        <dbReference type="ARBA" id="ARBA00023242"/>
    </source>
</evidence>
<feature type="DNA-binding region" description="DM" evidence="5">
    <location>
        <begin position="42"/>
        <end position="85"/>
    </location>
</feature>
<keyword evidence="3 5" id="KW-0238">DNA-binding</keyword>
<dbReference type="PANTHER" id="PTHR12322:SF53">
    <property type="entry name" value="DOUBLESEX-MAB RELATED 11E"/>
    <property type="match status" value="1"/>
</dbReference>